<evidence type="ECO:0000313" key="2">
    <source>
        <dbReference type="EMBL" id="KAG5470530.1"/>
    </source>
</evidence>
<keyword evidence="1" id="KW-0472">Membrane</keyword>
<dbReference type="EMBL" id="JAFEUZ010000032">
    <property type="protein sequence ID" value="KAG5470530.1"/>
    <property type="molecule type" value="Genomic_DNA"/>
</dbReference>
<protein>
    <submittedName>
        <fullName evidence="2">Uncharacterized protein</fullName>
    </submittedName>
</protein>
<reference evidence="2 3" key="1">
    <citation type="submission" date="2021-03" db="EMBL/GenBank/DDBJ databases">
        <title>Leishmania (Mundinia) martiniquensis Genome sequencing and assembly.</title>
        <authorList>
            <person name="Almutairi H."/>
            <person name="Gatherer D."/>
        </authorList>
    </citation>
    <scope>NUCLEOTIDE SEQUENCE [LARGE SCALE GENOMIC DNA]</scope>
    <source>
        <strain evidence="2">LSCM1</strain>
    </source>
</reference>
<keyword evidence="1" id="KW-1133">Transmembrane helix</keyword>
<proteinExistence type="predicted"/>
<keyword evidence="3" id="KW-1185">Reference proteome</keyword>
<dbReference type="OrthoDB" id="266319at2759"/>
<dbReference type="GeneID" id="92511886"/>
<dbReference type="RefSeq" id="XP_067175923.1">
    <property type="nucleotide sequence ID" value="XM_067319374.1"/>
</dbReference>
<gene>
    <name evidence="2" type="ORF">LSCM1_01774</name>
</gene>
<dbReference type="AlphaFoldDB" id="A0A836H519"/>
<evidence type="ECO:0000313" key="3">
    <source>
        <dbReference type="Proteomes" id="UP000673552"/>
    </source>
</evidence>
<comment type="caution">
    <text evidence="2">The sequence shown here is derived from an EMBL/GenBank/DDBJ whole genome shotgun (WGS) entry which is preliminary data.</text>
</comment>
<feature type="transmembrane region" description="Helical" evidence="1">
    <location>
        <begin position="25"/>
        <end position="44"/>
    </location>
</feature>
<keyword evidence="1" id="KW-0812">Transmembrane</keyword>
<name>A0A836H519_9TRYP</name>
<dbReference type="Proteomes" id="UP000673552">
    <property type="component" value="Chromosome 32"/>
</dbReference>
<accession>A0A836H519</accession>
<evidence type="ECO:0000256" key="1">
    <source>
        <dbReference type="SAM" id="Phobius"/>
    </source>
</evidence>
<organism evidence="2 3">
    <name type="scientific">Leishmania martiniquensis</name>
    <dbReference type="NCBI Taxonomy" id="1580590"/>
    <lineage>
        <taxon>Eukaryota</taxon>
        <taxon>Discoba</taxon>
        <taxon>Euglenozoa</taxon>
        <taxon>Kinetoplastea</taxon>
        <taxon>Metakinetoplastina</taxon>
        <taxon>Trypanosomatida</taxon>
        <taxon>Trypanosomatidae</taxon>
        <taxon>Leishmaniinae</taxon>
        <taxon>Leishmania</taxon>
    </lineage>
</organism>
<dbReference type="KEGG" id="lmat:92511886"/>
<sequence>MATDASPDAVAAPLSSPWTTFWKKVFMGASIVLIVGVAWRAVYVSNQKEMKLRRALRKSQSIHAALHDVPARRFSTIDARPSPTHRNDLVERYS</sequence>